<sequence length="140" mass="15529">MSHQGCNCTQEAETMTRTTEKDGENLPSLGIPLNFSDKTDNSTQKTNEFLKPSAEVLPGFTWELVGNKSVRNVRTDYEAGQREDCTSKIHFQCDTSTFSLISCLAQIILLASQSDVRELVNQTATVKLITPSGKEEIQIK</sequence>
<feature type="compositionally biased region" description="Polar residues" evidence="1">
    <location>
        <begin position="1"/>
        <end position="17"/>
    </location>
</feature>
<reference evidence="3" key="1">
    <citation type="journal article" date="2013" name="Nat. Genet.">
        <title>The duck genome and transcriptome provide insight into an avian influenza virus reservoir species.</title>
        <authorList>
            <person name="Huang Y."/>
            <person name="Li Y."/>
            <person name="Burt D.W."/>
            <person name="Chen H."/>
            <person name="Zhang Y."/>
            <person name="Qian W."/>
            <person name="Kim H."/>
            <person name="Gan S."/>
            <person name="Zhao Y."/>
            <person name="Li J."/>
            <person name="Yi K."/>
            <person name="Feng H."/>
            <person name="Zhu P."/>
            <person name="Li B."/>
            <person name="Liu Q."/>
            <person name="Fairley S."/>
            <person name="Magor K.E."/>
            <person name="Du Z."/>
            <person name="Hu X."/>
            <person name="Goodman L."/>
            <person name="Tafer H."/>
            <person name="Vignal A."/>
            <person name="Lee T."/>
            <person name="Kim K.W."/>
            <person name="Sheng Z."/>
            <person name="An Y."/>
            <person name="Searle S."/>
            <person name="Herrero J."/>
            <person name="Groenen M.A."/>
            <person name="Crooijmans R.P."/>
            <person name="Faraut T."/>
            <person name="Cai Q."/>
            <person name="Webster R.G."/>
            <person name="Aldridge J.R."/>
            <person name="Warren W.C."/>
            <person name="Bartschat S."/>
            <person name="Kehr S."/>
            <person name="Marz M."/>
            <person name="Stadler P.F."/>
            <person name="Smith J."/>
            <person name="Kraus R.H."/>
            <person name="Zhao Y."/>
            <person name="Ren L."/>
            <person name="Fei J."/>
            <person name="Morisson M."/>
            <person name="Kaiser P."/>
            <person name="Griffin D.K."/>
            <person name="Rao M."/>
            <person name="Pitel F."/>
            <person name="Wang J."/>
            <person name="Li N."/>
        </authorList>
    </citation>
    <scope>NUCLEOTIDE SEQUENCE [LARGE SCALE GENOMIC DNA]</scope>
</reference>
<evidence type="ECO:0000313" key="3">
    <source>
        <dbReference type="Proteomes" id="UP000296049"/>
    </source>
</evidence>
<dbReference type="EMBL" id="KB742808">
    <property type="protein sequence ID" value="EOB04194.1"/>
    <property type="molecule type" value="Genomic_DNA"/>
</dbReference>
<keyword evidence="3" id="KW-1185">Reference proteome</keyword>
<organism evidence="2 3">
    <name type="scientific">Anas platyrhynchos</name>
    <name type="common">Mallard</name>
    <name type="synonym">Anas boschas</name>
    <dbReference type="NCBI Taxonomy" id="8839"/>
    <lineage>
        <taxon>Eukaryota</taxon>
        <taxon>Metazoa</taxon>
        <taxon>Chordata</taxon>
        <taxon>Craniata</taxon>
        <taxon>Vertebrata</taxon>
        <taxon>Euteleostomi</taxon>
        <taxon>Archelosauria</taxon>
        <taxon>Archosauria</taxon>
        <taxon>Dinosauria</taxon>
        <taxon>Saurischia</taxon>
        <taxon>Theropoda</taxon>
        <taxon>Coelurosauria</taxon>
        <taxon>Aves</taxon>
        <taxon>Neognathae</taxon>
        <taxon>Galloanserae</taxon>
        <taxon>Anseriformes</taxon>
        <taxon>Anatidae</taxon>
        <taxon>Anatinae</taxon>
        <taxon>Anas</taxon>
    </lineage>
</organism>
<gene>
    <name evidence="2" type="ORF">Anapl_00165</name>
</gene>
<proteinExistence type="predicted"/>
<protein>
    <submittedName>
        <fullName evidence="2">Uncharacterized protein</fullName>
    </submittedName>
</protein>
<dbReference type="AlphaFoldDB" id="R0LEV9"/>
<name>R0LEV9_ANAPL</name>
<evidence type="ECO:0000313" key="2">
    <source>
        <dbReference type="EMBL" id="EOB04194.1"/>
    </source>
</evidence>
<evidence type="ECO:0000256" key="1">
    <source>
        <dbReference type="SAM" id="MobiDB-lite"/>
    </source>
</evidence>
<dbReference type="Proteomes" id="UP000296049">
    <property type="component" value="Unassembled WGS sequence"/>
</dbReference>
<feature type="region of interest" description="Disordered" evidence="1">
    <location>
        <begin position="1"/>
        <end position="45"/>
    </location>
</feature>
<accession>R0LEV9</accession>